<dbReference type="GO" id="GO:0016491">
    <property type="term" value="F:oxidoreductase activity"/>
    <property type="evidence" value="ECO:0007669"/>
    <property type="project" value="InterPro"/>
</dbReference>
<sequence>MANWATGRITAALTAAGAVAAQLAMAGTAAAQDVLGDLPVIGKPLAGGMNFQPASSPLAHDQQWLDHFVLMIITVITIFVCALLVWCIVRFNRRANPVPARFTHNTPVEVLWTLVPVLILLTIGIFSLPALFRSQEMPANPDLVIKAIGHQWYWSYEYPNDAIAFDALMLAREELADHGYAEDEYLLATDNAVVVPVGKTVLMQVTATDVIHSWTVPAFAVKQDAVPGRIAQLWFSADKEGIYFGQCSELCGINHAYMPIVVKAVSQEKYDAWMAEAKTTMAADAGAVLPPQPVRVAQVN</sequence>
<comment type="catalytic activity">
    <reaction evidence="13 15">
        <text>4 Fe(II)-[cytochrome c] + O2 + 8 H(+)(in) = 4 Fe(III)-[cytochrome c] + 2 H2O + 4 H(+)(out)</text>
        <dbReference type="Rhea" id="RHEA:11436"/>
        <dbReference type="Rhea" id="RHEA-COMP:10350"/>
        <dbReference type="Rhea" id="RHEA-COMP:14399"/>
        <dbReference type="ChEBI" id="CHEBI:15377"/>
        <dbReference type="ChEBI" id="CHEBI:15378"/>
        <dbReference type="ChEBI" id="CHEBI:15379"/>
        <dbReference type="ChEBI" id="CHEBI:29033"/>
        <dbReference type="ChEBI" id="CHEBI:29034"/>
        <dbReference type="EC" id="7.1.1.9"/>
    </reaction>
</comment>
<reference evidence="20 21" key="1">
    <citation type="submission" date="2014-09" db="EMBL/GenBank/DDBJ databases">
        <authorList>
            <person name="McGinnis J.M."/>
            <person name="Wolfgang W.J."/>
        </authorList>
    </citation>
    <scope>NUCLEOTIDE SEQUENCE [LARGE SCALE GENOMIC DNA]</scope>
    <source>
        <strain evidence="20 21">5503</strain>
    </source>
</reference>
<keyword evidence="5 14" id="KW-0812">Transmembrane</keyword>
<keyword evidence="3 14" id="KW-0813">Transport</keyword>
<dbReference type="InterPro" id="IPR034210">
    <property type="entry name" value="CcO_II_C"/>
</dbReference>
<evidence type="ECO:0000256" key="12">
    <source>
        <dbReference type="ARBA" id="ARBA00024688"/>
    </source>
</evidence>
<dbReference type="PANTHER" id="PTHR22888">
    <property type="entry name" value="CYTOCHROME C OXIDASE, SUBUNIT II"/>
    <property type="match status" value="1"/>
</dbReference>
<feature type="transmembrane region" description="Helical" evidence="16">
    <location>
        <begin position="68"/>
        <end position="89"/>
    </location>
</feature>
<feature type="chain" id="PRO_5001946721" description="Cytochrome c oxidase subunit 2" evidence="17">
    <location>
        <begin position="32"/>
        <end position="300"/>
    </location>
</feature>
<dbReference type="PROSITE" id="PS00078">
    <property type="entry name" value="COX2"/>
    <property type="match status" value="1"/>
</dbReference>
<protein>
    <recommendedName>
        <fullName evidence="15">Cytochrome c oxidase subunit 2</fullName>
        <ecNumber evidence="15">7.1.1.9</ecNumber>
    </recommendedName>
</protein>
<gene>
    <name evidence="20" type="ORF">IX56_16570</name>
</gene>
<dbReference type="SUPFAM" id="SSF81464">
    <property type="entry name" value="Cytochrome c oxidase subunit II-like, transmembrane region"/>
    <property type="match status" value="1"/>
</dbReference>
<dbReference type="NCBIfam" id="TIGR02866">
    <property type="entry name" value="CoxB"/>
    <property type="match status" value="1"/>
</dbReference>
<organism evidence="20 21">
    <name type="scientific">Paracoccus sanguinis</name>
    <dbReference type="NCBI Taxonomy" id="1545044"/>
    <lineage>
        <taxon>Bacteria</taxon>
        <taxon>Pseudomonadati</taxon>
        <taxon>Pseudomonadota</taxon>
        <taxon>Alphaproteobacteria</taxon>
        <taxon>Rhodobacterales</taxon>
        <taxon>Paracoccaceae</taxon>
        <taxon>Paracoccus</taxon>
    </lineage>
</organism>
<evidence type="ECO:0000256" key="16">
    <source>
        <dbReference type="SAM" id="Phobius"/>
    </source>
</evidence>
<evidence type="ECO:0000256" key="7">
    <source>
        <dbReference type="ARBA" id="ARBA00022967"/>
    </source>
</evidence>
<evidence type="ECO:0000256" key="6">
    <source>
        <dbReference type="ARBA" id="ARBA00022723"/>
    </source>
</evidence>
<dbReference type="AlphaFoldDB" id="A0A099G871"/>
<evidence type="ECO:0000256" key="8">
    <source>
        <dbReference type="ARBA" id="ARBA00022982"/>
    </source>
</evidence>
<comment type="cofactor">
    <cofactor evidence="15">
        <name>Cu cation</name>
        <dbReference type="ChEBI" id="CHEBI:23378"/>
    </cofactor>
    <text evidence="15">Binds a copper A center.</text>
</comment>
<keyword evidence="9 16" id="KW-1133">Transmembrane helix</keyword>
<evidence type="ECO:0000259" key="19">
    <source>
        <dbReference type="PROSITE" id="PS50999"/>
    </source>
</evidence>
<comment type="caution">
    <text evidence="20">The sequence shown here is derived from an EMBL/GenBank/DDBJ whole genome shotgun (WGS) entry which is preliminary data.</text>
</comment>
<dbReference type="SUPFAM" id="SSF49503">
    <property type="entry name" value="Cupredoxins"/>
    <property type="match status" value="1"/>
</dbReference>
<dbReference type="PROSITE" id="PS50999">
    <property type="entry name" value="COX2_TM"/>
    <property type="match status" value="1"/>
</dbReference>
<comment type="function">
    <text evidence="12 15">Subunits I and II form the functional core of the enzyme complex. Electrons originating in cytochrome c are transferred via heme a and Cu(A) to the binuclear center formed by heme a3 and Cu(B).</text>
</comment>
<evidence type="ECO:0000256" key="13">
    <source>
        <dbReference type="ARBA" id="ARBA00047816"/>
    </source>
</evidence>
<keyword evidence="4 14" id="KW-0679">Respiratory chain</keyword>
<dbReference type="GO" id="GO:0004129">
    <property type="term" value="F:cytochrome-c oxidase activity"/>
    <property type="evidence" value="ECO:0007669"/>
    <property type="project" value="UniProtKB-EC"/>
</dbReference>
<dbReference type="InterPro" id="IPR008972">
    <property type="entry name" value="Cupredoxin"/>
</dbReference>
<dbReference type="EC" id="7.1.1.9" evidence="15"/>
<dbReference type="Pfam" id="PF02790">
    <property type="entry name" value="COX2_TM"/>
    <property type="match status" value="1"/>
</dbReference>
<evidence type="ECO:0000256" key="9">
    <source>
        <dbReference type="ARBA" id="ARBA00022989"/>
    </source>
</evidence>
<dbReference type="InterPro" id="IPR002429">
    <property type="entry name" value="CcO_II-like_C"/>
</dbReference>
<evidence type="ECO:0000256" key="10">
    <source>
        <dbReference type="ARBA" id="ARBA00023008"/>
    </source>
</evidence>
<comment type="subcellular location">
    <subcellularLocation>
        <location evidence="14">Cell membrane</location>
        <topology evidence="14">Multi-pass membrane protein</topology>
    </subcellularLocation>
    <subcellularLocation>
        <location evidence="1">Membrane</location>
        <topology evidence="1">Multi-pass membrane protein</topology>
    </subcellularLocation>
</comment>
<keyword evidence="17" id="KW-0732">Signal</keyword>
<dbReference type="GO" id="GO:0005507">
    <property type="term" value="F:copper ion binding"/>
    <property type="evidence" value="ECO:0007669"/>
    <property type="project" value="InterPro"/>
</dbReference>
<evidence type="ECO:0000256" key="17">
    <source>
        <dbReference type="SAM" id="SignalP"/>
    </source>
</evidence>
<dbReference type="PROSITE" id="PS50857">
    <property type="entry name" value="COX2_CUA"/>
    <property type="match status" value="1"/>
</dbReference>
<evidence type="ECO:0000313" key="21">
    <source>
        <dbReference type="Proteomes" id="UP000029858"/>
    </source>
</evidence>
<keyword evidence="7" id="KW-1278">Translocase</keyword>
<dbReference type="CDD" id="cd13912">
    <property type="entry name" value="CcO_II_C"/>
    <property type="match status" value="1"/>
</dbReference>
<dbReference type="InterPro" id="IPR014222">
    <property type="entry name" value="Cyt_c_oxidase_su2"/>
</dbReference>
<evidence type="ECO:0000256" key="15">
    <source>
        <dbReference type="RuleBase" id="RU004024"/>
    </source>
</evidence>
<dbReference type="InterPro" id="IPR011759">
    <property type="entry name" value="Cyt_c_oxidase_su2_TM_dom"/>
</dbReference>
<evidence type="ECO:0000256" key="11">
    <source>
        <dbReference type="ARBA" id="ARBA00023136"/>
    </source>
</evidence>
<evidence type="ECO:0000256" key="2">
    <source>
        <dbReference type="ARBA" id="ARBA00007866"/>
    </source>
</evidence>
<dbReference type="InterPro" id="IPR001505">
    <property type="entry name" value="Copper_CuA"/>
</dbReference>
<evidence type="ECO:0000256" key="5">
    <source>
        <dbReference type="ARBA" id="ARBA00022692"/>
    </source>
</evidence>
<dbReference type="Gene3D" id="2.60.40.420">
    <property type="entry name" value="Cupredoxins - blue copper proteins"/>
    <property type="match status" value="1"/>
</dbReference>
<evidence type="ECO:0000259" key="18">
    <source>
        <dbReference type="PROSITE" id="PS50857"/>
    </source>
</evidence>
<feature type="domain" description="Cytochrome oxidase subunit II transmembrane region profile" evidence="19">
    <location>
        <begin position="43"/>
        <end position="138"/>
    </location>
</feature>
<keyword evidence="8 14" id="KW-0249">Electron transport</keyword>
<keyword evidence="10 15" id="KW-0186">Copper</keyword>
<accession>A0A099G871</accession>
<dbReference type="InterPro" id="IPR045187">
    <property type="entry name" value="CcO_II"/>
</dbReference>
<comment type="similarity">
    <text evidence="2 14">Belongs to the cytochrome c oxidase subunit 2 family.</text>
</comment>
<keyword evidence="11 16" id="KW-0472">Membrane</keyword>
<evidence type="ECO:0000256" key="4">
    <source>
        <dbReference type="ARBA" id="ARBA00022660"/>
    </source>
</evidence>
<dbReference type="PRINTS" id="PR01166">
    <property type="entry name" value="CYCOXIDASEII"/>
</dbReference>
<dbReference type="Proteomes" id="UP000029858">
    <property type="component" value="Unassembled WGS sequence"/>
</dbReference>
<evidence type="ECO:0000256" key="1">
    <source>
        <dbReference type="ARBA" id="ARBA00004141"/>
    </source>
</evidence>
<name>A0A099G871_9RHOB</name>
<feature type="signal peptide" evidence="17">
    <location>
        <begin position="1"/>
        <end position="31"/>
    </location>
</feature>
<evidence type="ECO:0000256" key="14">
    <source>
        <dbReference type="RuleBase" id="RU000456"/>
    </source>
</evidence>
<dbReference type="Pfam" id="PF00116">
    <property type="entry name" value="COX2"/>
    <property type="match status" value="1"/>
</dbReference>
<dbReference type="InterPro" id="IPR036257">
    <property type="entry name" value="Cyt_c_oxidase_su2_TM_sf"/>
</dbReference>
<dbReference type="EMBL" id="JRKQ01000146">
    <property type="protein sequence ID" value="KGJ18752.1"/>
    <property type="molecule type" value="Genomic_DNA"/>
</dbReference>
<evidence type="ECO:0000313" key="20">
    <source>
        <dbReference type="EMBL" id="KGJ18752.1"/>
    </source>
</evidence>
<dbReference type="GO" id="GO:0005886">
    <property type="term" value="C:plasma membrane"/>
    <property type="evidence" value="ECO:0007669"/>
    <property type="project" value="UniProtKB-SubCell"/>
</dbReference>
<reference evidence="20 21" key="2">
    <citation type="submission" date="2014-10" db="EMBL/GenBank/DDBJ databases">
        <title>Paracoccus sanguinis sp. nov., isolated from clinical specimens of New York State patients.</title>
        <authorList>
            <person name="Mingle L.A."/>
            <person name="Cole J.A."/>
            <person name="Lapierre P."/>
            <person name="Musser K.A."/>
        </authorList>
    </citation>
    <scope>NUCLEOTIDE SEQUENCE [LARGE SCALE GENOMIC DNA]</scope>
    <source>
        <strain evidence="20 21">5503</strain>
    </source>
</reference>
<dbReference type="Gene3D" id="1.10.287.90">
    <property type="match status" value="1"/>
</dbReference>
<feature type="domain" description="Cytochrome oxidase subunit II copper A binding" evidence="18">
    <location>
        <begin position="140"/>
        <end position="276"/>
    </location>
</feature>
<proteinExistence type="inferred from homology"/>
<feature type="transmembrane region" description="Helical" evidence="16">
    <location>
        <begin position="110"/>
        <end position="132"/>
    </location>
</feature>
<evidence type="ECO:0000256" key="3">
    <source>
        <dbReference type="ARBA" id="ARBA00022448"/>
    </source>
</evidence>
<dbReference type="PANTHER" id="PTHR22888:SF9">
    <property type="entry name" value="CYTOCHROME C OXIDASE SUBUNIT 2"/>
    <property type="match status" value="1"/>
</dbReference>
<dbReference type="GO" id="GO:0042773">
    <property type="term" value="P:ATP synthesis coupled electron transport"/>
    <property type="evidence" value="ECO:0007669"/>
    <property type="project" value="TreeGrafter"/>
</dbReference>
<keyword evidence="6 15" id="KW-0479">Metal-binding</keyword>